<evidence type="ECO:0000313" key="2">
    <source>
        <dbReference type="EMBL" id="VAX40786.1"/>
    </source>
</evidence>
<evidence type="ECO:0000256" key="1">
    <source>
        <dbReference type="SAM" id="MobiDB-lite"/>
    </source>
</evidence>
<protein>
    <submittedName>
        <fullName evidence="2">Uncharacterized protein</fullName>
    </submittedName>
</protein>
<proteinExistence type="predicted"/>
<sequence length="742" mass="79562">MRTHQPTVEFFDALERRLLLSDDHANLPDYGNATLIPLLEGGNGYTYSSEWAYERPGGEIEVPDDNDLFKFIAPGDTDLSIMAVVQADLGVLAPAVELRDADGTLLISNSGIRGLAFLIPNFTLQNGNTYYLVVRGDTPAGEWESSQTGSYWISISMDINNGFTDNGDNGEGDDTDGGTGDGTGDDEYEPDDFADDIRTAFPLSLNSFTADAAIEGGLQTPNDSDAFSMLAPASGPLRIQVLSDDPDLTANITLLDSRGATIVNSDRGLPGTKATLEFATIENEQYTIVVNSPDGTLGDYQLDIDASPTLFHYFYPAGYSTTTIDEFVPMVNPNEFEVEYTILARYEVGDPVQVLDTGVLAPNSRGGITVTSRRDPGGSLTRTDTPYAFEVIASGPIGVNLGHYDFGVTTGEAFTDTLSTRWEFPEVRREEGMRDLLVYYNPNKQATTLWFTLLDERGIMHRFSRTLDAERRGGINLSNDAAIPGDGVYAVWIDSEEPIVAAQTTFDIANGRGDGNLGQPDTGATAGAFAVVSTEPGTDARISLLNSSGESAVVRFTSPALAQPFILTIPARSRLSIVPRDLGFAEGISTALLYTSTAPITARLMQYRYGDGDAALAATQAATTWLIGAAWVNPKAEGTYIEELGLVNPSLKTTEITISFMFTDGSSDTATLTLAGGSGTAIRIDQHDIIVRRGEPTAFSIAIESNSPIIASFSHYDLYLNGGWGTLAAPIGLTVPLNALNR</sequence>
<gene>
    <name evidence="2" type="ORF">MNBD_PLANCTO03-35</name>
</gene>
<dbReference type="EMBL" id="UOGK01000443">
    <property type="protein sequence ID" value="VAX40786.1"/>
    <property type="molecule type" value="Genomic_DNA"/>
</dbReference>
<reference evidence="2" key="1">
    <citation type="submission" date="2018-06" db="EMBL/GenBank/DDBJ databases">
        <authorList>
            <person name="Zhirakovskaya E."/>
        </authorList>
    </citation>
    <scope>NUCLEOTIDE SEQUENCE</scope>
</reference>
<feature type="compositionally biased region" description="Acidic residues" evidence="1">
    <location>
        <begin position="183"/>
        <end position="193"/>
    </location>
</feature>
<dbReference type="Gene3D" id="2.60.120.380">
    <property type="match status" value="2"/>
</dbReference>
<accession>A0A3B1DD87</accession>
<name>A0A3B1DD87_9ZZZZ</name>
<dbReference type="InterPro" id="IPR036698">
    <property type="entry name" value="TM1070-like_sf"/>
</dbReference>
<feature type="region of interest" description="Disordered" evidence="1">
    <location>
        <begin position="163"/>
        <end position="193"/>
    </location>
</feature>
<organism evidence="2">
    <name type="scientific">hydrothermal vent metagenome</name>
    <dbReference type="NCBI Taxonomy" id="652676"/>
    <lineage>
        <taxon>unclassified sequences</taxon>
        <taxon>metagenomes</taxon>
        <taxon>ecological metagenomes</taxon>
    </lineage>
</organism>
<dbReference type="AlphaFoldDB" id="A0A3B1DD87"/>
<dbReference type="Gene3D" id="2.60.290.11">
    <property type="entry name" value="TM1070-like"/>
    <property type="match status" value="2"/>
</dbReference>